<evidence type="ECO:0000256" key="5">
    <source>
        <dbReference type="SAM" id="MobiDB-lite"/>
    </source>
</evidence>
<dbReference type="SUPFAM" id="SSF57667">
    <property type="entry name" value="beta-beta-alpha zinc fingers"/>
    <property type="match status" value="1"/>
</dbReference>
<dbReference type="AlphaFoldDB" id="A0AAU9IDI3"/>
<keyword evidence="2" id="KW-0863">Zinc-finger</keyword>
<protein>
    <recommendedName>
        <fullName evidence="6">CHHC U11-48K-type domain-containing protein</fullName>
    </recommendedName>
</protein>
<feature type="region of interest" description="Disordered" evidence="5">
    <location>
        <begin position="159"/>
        <end position="269"/>
    </location>
</feature>
<evidence type="ECO:0000313" key="7">
    <source>
        <dbReference type="EMBL" id="CAG9312496.1"/>
    </source>
</evidence>
<evidence type="ECO:0000256" key="4">
    <source>
        <dbReference type="SAM" id="Coils"/>
    </source>
</evidence>
<evidence type="ECO:0000256" key="2">
    <source>
        <dbReference type="ARBA" id="ARBA00022771"/>
    </source>
</evidence>
<dbReference type="EMBL" id="CAJZBQ010000006">
    <property type="protein sequence ID" value="CAG9312496.1"/>
    <property type="molecule type" value="Genomic_DNA"/>
</dbReference>
<dbReference type="PANTHER" id="PTHR21402">
    <property type="entry name" value="GAMETOCYTE SPECIFIC FACTOR 1-RELATED"/>
    <property type="match status" value="1"/>
</dbReference>
<feature type="compositionally biased region" description="Basic and acidic residues" evidence="5">
    <location>
        <begin position="318"/>
        <end position="330"/>
    </location>
</feature>
<name>A0AAU9IDI3_9CILI</name>
<proteinExistence type="predicted"/>
<feature type="domain" description="CHHC U11-48K-type" evidence="6">
    <location>
        <begin position="40"/>
        <end position="67"/>
    </location>
</feature>
<keyword evidence="4" id="KW-0175">Coiled coil</keyword>
<dbReference type="Proteomes" id="UP001162131">
    <property type="component" value="Unassembled WGS sequence"/>
</dbReference>
<dbReference type="PROSITE" id="PS51800">
    <property type="entry name" value="ZF_CHHC_U11_48K"/>
    <property type="match status" value="2"/>
</dbReference>
<reference evidence="7" key="1">
    <citation type="submission" date="2021-09" db="EMBL/GenBank/DDBJ databases">
        <authorList>
            <consortium name="AG Swart"/>
            <person name="Singh M."/>
            <person name="Singh A."/>
            <person name="Seah K."/>
            <person name="Emmerich C."/>
        </authorList>
    </citation>
    <scope>NUCLEOTIDE SEQUENCE</scope>
    <source>
        <strain evidence="7">ATCC30299</strain>
    </source>
</reference>
<feature type="region of interest" description="Disordered" evidence="5">
    <location>
        <begin position="311"/>
        <end position="330"/>
    </location>
</feature>
<evidence type="ECO:0000259" key="6">
    <source>
        <dbReference type="PROSITE" id="PS51800"/>
    </source>
</evidence>
<evidence type="ECO:0000256" key="1">
    <source>
        <dbReference type="ARBA" id="ARBA00022723"/>
    </source>
</evidence>
<dbReference type="InterPro" id="IPR036236">
    <property type="entry name" value="Znf_C2H2_sf"/>
</dbReference>
<evidence type="ECO:0000313" key="8">
    <source>
        <dbReference type="Proteomes" id="UP001162131"/>
    </source>
</evidence>
<dbReference type="InterPro" id="IPR051591">
    <property type="entry name" value="UPF0224_FAM112_RNA_Proc"/>
</dbReference>
<feature type="region of interest" description="Disordered" evidence="5">
    <location>
        <begin position="84"/>
        <end position="138"/>
    </location>
</feature>
<dbReference type="GO" id="GO:0008270">
    <property type="term" value="F:zinc ion binding"/>
    <property type="evidence" value="ECO:0007669"/>
    <property type="project" value="UniProtKB-KW"/>
</dbReference>
<accession>A0AAU9IDI3</accession>
<feature type="compositionally biased region" description="Polar residues" evidence="5">
    <location>
        <begin position="184"/>
        <end position="203"/>
    </location>
</feature>
<keyword evidence="1" id="KW-0479">Metal-binding</keyword>
<organism evidence="7 8">
    <name type="scientific">Blepharisma stoltei</name>
    <dbReference type="NCBI Taxonomy" id="1481888"/>
    <lineage>
        <taxon>Eukaryota</taxon>
        <taxon>Sar</taxon>
        <taxon>Alveolata</taxon>
        <taxon>Ciliophora</taxon>
        <taxon>Postciliodesmatophora</taxon>
        <taxon>Heterotrichea</taxon>
        <taxon>Heterotrichida</taxon>
        <taxon>Blepharismidae</taxon>
        <taxon>Blepharisma</taxon>
    </lineage>
</organism>
<comment type="caution">
    <text evidence="7">The sequence shown here is derived from an EMBL/GenBank/DDBJ whole genome shotgun (WGS) entry which is preliminary data.</text>
</comment>
<feature type="compositionally biased region" description="Basic and acidic residues" evidence="5">
    <location>
        <begin position="164"/>
        <end position="180"/>
    </location>
</feature>
<keyword evidence="3" id="KW-0862">Zinc</keyword>
<gene>
    <name evidence="7" type="ORF">BSTOLATCC_MIC6598</name>
</gene>
<evidence type="ECO:0000256" key="3">
    <source>
        <dbReference type="ARBA" id="ARBA00022833"/>
    </source>
</evidence>
<feature type="coiled-coil region" evidence="4">
    <location>
        <begin position="282"/>
        <end position="309"/>
    </location>
</feature>
<sequence>MRSSKESLVCPYNKNHVMPSNRLEWHLIECKDKINQSSGFAICPYNALHHVPTQLLEAHIQTCKNKIQEREDVFKQMQATINSNPSHYKGKAQSDLPPGFAPVATKAKKKKKNSKNSTNNTNKKESAEDPNDVYLPTNKWLEPDSEMIGCIEGIQFGLPPGFEEFTHENKDSESDSKAKELQPSPINSKTKNQQDPLDSSIPTPDTKVSDPKPLPQKSEPILPTSKSQSPIKPHTPKDEDEWVTVKSKPKKKPSKKSDSNSSLPISQSDFNTLAEFQVSASITKNKKTLKKKLKEIQLLEEAYKRGEKLDPQQMMKLQSKEKIERELESL</sequence>
<feature type="domain" description="CHHC U11-48K-type" evidence="6">
    <location>
        <begin position="7"/>
        <end position="34"/>
    </location>
</feature>
<dbReference type="InterPro" id="IPR022776">
    <property type="entry name" value="TRM13/UPF0224_CHHC_Znf_dom"/>
</dbReference>
<keyword evidence="8" id="KW-1185">Reference proteome</keyword>
<dbReference type="PANTHER" id="PTHR21402:SF5">
    <property type="entry name" value="GAMETOCYTE SPECIFIC FACTOR 1"/>
    <property type="match status" value="1"/>
</dbReference>
<dbReference type="Pfam" id="PF05253">
    <property type="entry name" value="zf-U11-48K"/>
    <property type="match status" value="2"/>
</dbReference>